<name>A0A558RCD0_9SPHN</name>
<accession>A0A558RCD0</accession>
<dbReference type="RefSeq" id="WP_145147526.1">
    <property type="nucleotide sequence ID" value="NZ_VNIM01000004.1"/>
</dbReference>
<dbReference type="Gene3D" id="2.40.100.10">
    <property type="entry name" value="Cyclophilin-like"/>
    <property type="match status" value="1"/>
</dbReference>
<dbReference type="EC" id="5.2.1.8" evidence="1"/>
<keyword evidence="3 6" id="KW-0413">Isomerase</keyword>
<feature type="region of interest" description="Disordered" evidence="4">
    <location>
        <begin position="54"/>
        <end position="74"/>
    </location>
</feature>
<evidence type="ECO:0000256" key="2">
    <source>
        <dbReference type="ARBA" id="ARBA00023110"/>
    </source>
</evidence>
<evidence type="ECO:0000256" key="4">
    <source>
        <dbReference type="SAM" id="MobiDB-lite"/>
    </source>
</evidence>
<dbReference type="InterPro" id="IPR044665">
    <property type="entry name" value="E_coli_cyclophilin_A-like"/>
</dbReference>
<comment type="caution">
    <text evidence="6">The sequence shown here is derived from an EMBL/GenBank/DDBJ whole genome shotgun (WGS) entry which is preliminary data.</text>
</comment>
<evidence type="ECO:0000256" key="1">
    <source>
        <dbReference type="ARBA" id="ARBA00013194"/>
    </source>
</evidence>
<dbReference type="PROSITE" id="PS50072">
    <property type="entry name" value="CSA_PPIASE_2"/>
    <property type="match status" value="1"/>
</dbReference>
<reference evidence="6 7" key="1">
    <citation type="submission" date="2019-07" db="EMBL/GenBank/DDBJ databases">
        <title>Sphingomonas solaris sp. nov., isolated from a solar panel from Boston, Massachusetts.</title>
        <authorList>
            <person name="Tanner K."/>
            <person name="Pascual J."/>
            <person name="Mancuso C."/>
            <person name="Pereto J."/>
            <person name="Khalil A."/>
            <person name="Vilanova C."/>
        </authorList>
    </citation>
    <scope>NUCLEOTIDE SEQUENCE [LARGE SCALE GENOMIC DNA]</scope>
    <source>
        <strain evidence="6 7">R4DWN</strain>
    </source>
</reference>
<dbReference type="GO" id="GO:0003755">
    <property type="term" value="F:peptidyl-prolyl cis-trans isomerase activity"/>
    <property type="evidence" value="ECO:0007669"/>
    <property type="project" value="UniProtKB-KW"/>
</dbReference>
<protein>
    <recommendedName>
        <fullName evidence="1">peptidylprolyl isomerase</fullName>
        <ecNumber evidence="1">5.2.1.8</ecNumber>
    </recommendedName>
</protein>
<dbReference type="InterPro" id="IPR002130">
    <property type="entry name" value="Cyclophilin-type_PPIase_dom"/>
</dbReference>
<feature type="compositionally biased region" description="Pro residues" evidence="4">
    <location>
        <begin position="175"/>
        <end position="186"/>
    </location>
</feature>
<evidence type="ECO:0000259" key="5">
    <source>
        <dbReference type="PROSITE" id="PS50072"/>
    </source>
</evidence>
<dbReference type="Proteomes" id="UP000318681">
    <property type="component" value="Unassembled WGS sequence"/>
</dbReference>
<dbReference type="PANTHER" id="PTHR43246">
    <property type="entry name" value="PEPTIDYL-PROLYL CIS-TRANS ISOMERASE CYP38, CHLOROPLASTIC"/>
    <property type="match status" value="1"/>
</dbReference>
<dbReference type="EMBL" id="VNIM01000004">
    <property type="protein sequence ID" value="TVV77089.1"/>
    <property type="molecule type" value="Genomic_DNA"/>
</dbReference>
<evidence type="ECO:0000313" key="7">
    <source>
        <dbReference type="Proteomes" id="UP000318681"/>
    </source>
</evidence>
<feature type="domain" description="PPIase cyclophilin-type" evidence="5">
    <location>
        <begin position="1"/>
        <end position="166"/>
    </location>
</feature>
<organism evidence="6 7">
    <name type="scientific">Alterirhizorhabdus solaris</name>
    <dbReference type="NCBI Taxonomy" id="2529389"/>
    <lineage>
        <taxon>Bacteria</taxon>
        <taxon>Pseudomonadati</taxon>
        <taxon>Pseudomonadota</taxon>
        <taxon>Alphaproteobacteria</taxon>
        <taxon>Sphingomonadales</taxon>
        <taxon>Rhizorhabdaceae</taxon>
        <taxon>Alterirhizorhabdus</taxon>
    </lineage>
</organism>
<feature type="region of interest" description="Disordered" evidence="4">
    <location>
        <begin position="167"/>
        <end position="186"/>
    </location>
</feature>
<dbReference type="SUPFAM" id="SSF50891">
    <property type="entry name" value="Cyclophilin-like"/>
    <property type="match status" value="1"/>
</dbReference>
<keyword evidence="2" id="KW-0697">Rotamase</keyword>
<evidence type="ECO:0000313" key="6">
    <source>
        <dbReference type="EMBL" id="TVV77089.1"/>
    </source>
</evidence>
<dbReference type="OrthoDB" id="9807797at2"/>
<proteinExistence type="predicted"/>
<dbReference type="CDD" id="cd00317">
    <property type="entry name" value="cyclophilin"/>
    <property type="match status" value="1"/>
</dbReference>
<gene>
    <name evidence="6" type="ORF">FOY91_01805</name>
</gene>
<dbReference type="AlphaFoldDB" id="A0A558RCD0"/>
<keyword evidence="7" id="KW-1185">Reference proteome</keyword>
<dbReference type="InterPro" id="IPR029000">
    <property type="entry name" value="Cyclophilin-like_dom_sf"/>
</dbReference>
<feature type="compositionally biased region" description="Basic and acidic residues" evidence="4">
    <location>
        <begin position="58"/>
        <end position="72"/>
    </location>
</feature>
<sequence length="186" mass="19303">TLQTADGPIVIALETARAPITTANFLRYVDQKRLDGTSFYRAVKVGPGIGLVQMGTRNDPKKTLRPIPHEPTTKTGLSHIDGAIAMARAAPGTAGGDFFITVGPFPSMDADPTQPGDNAGYAVFGRVVEGMDVVRRILAAPVSPTEGEGQLKGQMLSPVIAITSARRSPLATATPPVPATPAPPAP</sequence>
<evidence type="ECO:0000256" key="3">
    <source>
        <dbReference type="ARBA" id="ARBA00023235"/>
    </source>
</evidence>
<dbReference type="Pfam" id="PF00160">
    <property type="entry name" value="Pro_isomerase"/>
    <property type="match status" value="1"/>
</dbReference>
<feature type="non-terminal residue" evidence="6">
    <location>
        <position position="1"/>
    </location>
</feature>